<dbReference type="GO" id="GO:0080120">
    <property type="term" value="P:CAAX-box protein maturation"/>
    <property type="evidence" value="ECO:0007669"/>
    <property type="project" value="UniProtKB-ARBA"/>
</dbReference>
<accession>A0A291RKX4</accession>
<dbReference type="PANTHER" id="PTHR35797:SF1">
    <property type="entry name" value="PROTEASE"/>
    <property type="match status" value="1"/>
</dbReference>
<name>A0A291RKX4_9NOCA</name>
<dbReference type="InterPro" id="IPR003675">
    <property type="entry name" value="Rce1/LyrA-like_dom"/>
</dbReference>
<evidence type="ECO:0000256" key="1">
    <source>
        <dbReference type="SAM" id="Phobius"/>
    </source>
</evidence>
<dbReference type="KEGG" id="ntp:CRH09_19045"/>
<gene>
    <name evidence="3" type="ORF">CRH09_19045</name>
</gene>
<proteinExistence type="predicted"/>
<keyword evidence="1" id="KW-0472">Membrane</keyword>
<feature type="transmembrane region" description="Helical" evidence="1">
    <location>
        <begin position="169"/>
        <end position="187"/>
    </location>
</feature>
<evidence type="ECO:0000313" key="3">
    <source>
        <dbReference type="EMBL" id="ATL67975.1"/>
    </source>
</evidence>
<feature type="transmembrane region" description="Helical" evidence="1">
    <location>
        <begin position="138"/>
        <end position="157"/>
    </location>
</feature>
<dbReference type="PANTHER" id="PTHR35797">
    <property type="entry name" value="PROTEASE-RELATED"/>
    <property type="match status" value="1"/>
</dbReference>
<protein>
    <recommendedName>
        <fullName evidence="2">CAAX prenyl protease 2/Lysostaphin resistance protein A-like domain-containing protein</fullName>
    </recommendedName>
</protein>
<feature type="domain" description="CAAX prenyl protease 2/Lysostaphin resistance protein A-like" evidence="2">
    <location>
        <begin position="139"/>
        <end position="236"/>
    </location>
</feature>
<keyword evidence="1" id="KW-1133">Transmembrane helix</keyword>
<feature type="transmembrane region" description="Helical" evidence="1">
    <location>
        <begin position="102"/>
        <end position="126"/>
    </location>
</feature>
<evidence type="ECO:0000259" key="2">
    <source>
        <dbReference type="Pfam" id="PF02517"/>
    </source>
</evidence>
<evidence type="ECO:0000313" key="4">
    <source>
        <dbReference type="Proteomes" id="UP000221961"/>
    </source>
</evidence>
<dbReference type="Pfam" id="PF02517">
    <property type="entry name" value="Rce1-like"/>
    <property type="match status" value="1"/>
</dbReference>
<dbReference type="Proteomes" id="UP000221961">
    <property type="component" value="Chromosome"/>
</dbReference>
<sequence>MGHHVQSWDIVSQVMTTMPDTLPRASARPGMFLLLVAALSVPFYLLGALAPGVRAGDVAVPASATMFVVPALAALVLTVRQRGAARALLGRNRHRPSGFRRWYALALLTTPAVTVAGVAIACAAGVTTPALPTTSPAAAPALVVFTVIAAACEELGWTGYATDPLRRRYGTLAAALILGIVWAAWHLPALIQAGHPPAWLAGWCVGSVAARLLLVTLHATTGGLAAPILAHAQLNLCVAYTPGYDQPALPWICGLLTTAAAITAYCAAARGTGNDMGATAFERRDTATAHRE</sequence>
<feature type="transmembrane region" description="Helical" evidence="1">
    <location>
        <begin position="59"/>
        <end position="81"/>
    </location>
</feature>
<organism evidence="3 4">
    <name type="scientific">Nocardia terpenica</name>
    <dbReference type="NCBI Taxonomy" id="455432"/>
    <lineage>
        <taxon>Bacteria</taxon>
        <taxon>Bacillati</taxon>
        <taxon>Actinomycetota</taxon>
        <taxon>Actinomycetes</taxon>
        <taxon>Mycobacteriales</taxon>
        <taxon>Nocardiaceae</taxon>
        <taxon>Nocardia</taxon>
    </lineage>
</organism>
<dbReference type="InterPro" id="IPR042150">
    <property type="entry name" value="MmRce1-like"/>
</dbReference>
<feature type="transmembrane region" description="Helical" evidence="1">
    <location>
        <begin position="248"/>
        <end position="268"/>
    </location>
</feature>
<dbReference type="GO" id="GO:0004175">
    <property type="term" value="F:endopeptidase activity"/>
    <property type="evidence" value="ECO:0007669"/>
    <property type="project" value="UniProtKB-ARBA"/>
</dbReference>
<dbReference type="AlphaFoldDB" id="A0A291RKX4"/>
<dbReference type="EMBL" id="CP023778">
    <property type="protein sequence ID" value="ATL67975.1"/>
    <property type="molecule type" value="Genomic_DNA"/>
</dbReference>
<keyword evidence="1" id="KW-0812">Transmembrane</keyword>
<reference evidence="3 4" key="1">
    <citation type="submission" date="2017-10" db="EMBL/GenBank/DDBJ databases">
        <title>Comparative genomics between pathogenic Norcardia.</title>
        <authorList>
            <person name="Zeng L."/>
        </authorList>
    </citation>
    <scope>NUCLEOTIDE SEQUENCE [LARGE SCALE GENOMIC DNA]</scope>
    <source>
        <strain evidence="3 4">NC_YFY_NT001</strain>
    </source>
</reference>
<feature type="transmembrane region" description="Helical" evidence="1">
    <location>
        <begin position="32"/>
        <end position="53"/>
    </location>
</feature>